<reference evidence="2 3" key="1">
    <citation type="submission" date="2017-06" db="EMBL/GenBank/DDBJ databases">
        <title>Evolution towards high GC content and high-temperature stress adaptation in endophytic Pseudomonas oryzihabitans impacted its plant-growth promoting traits.</title>
        <authorList>
            <person name="Nascimento F.X."/>
        </authorList>
    </citation>
    <scope>NUCLEOTIDE SEQUENCE [LARGE SCALE GENOMIC DNA]</scope>
    <source>
        <strain evidence="2 3">MS8</strain>
    </source>
</reference>
<organism evidence="2 3">
    <name type="scientific">Pseudomonas oryzihabitans</name>
    <dbReference type="NCBI Taxonomy" id="47885"/>
    <lineage>
        <taxon>Bacteria</taxon>
        <taxon>Pseudomonadati</taxon>
        <taxon>Pseudomonadota</taxon>
        <taxon>Gammaproteobacteria</taxon>
        <taxon>Pseudomonadales</taxon>
        <taxon>Pseudomonadaceae</taxon>
        <taxon>Pseudomonas</taxon>
    </lineage>
</organism>
<dbReference type="SUPFAM" id="SSF47413">
    <property type="entry name" value="lambda repressor-like DNA-binding domains"/>
    <property type="match status" value="1"/>
</dbReference>
<dbReference type="InterPro" id="IPR001387">
    <property type="entry name" value="Cro/C1-type_HTH"/>
</dbReference>
<dbReference type="RefSeq" id="WP_208692194.1">
    <property type="nucleotide sequence ID" value="NZ_CP022198.1"/>
</dbReference>
<dbReference type="AlphaFoldDB" id="A0A2Z5AE59"/>
<evidence type="ECO:0000259" key="1">
    <source>
        <dbReference type="PROSITE" id="PS50943"/>
    </source>
</evidence>
<proteinExistence type="predicted"/>
<gene>
    <name evidence="2" type="ORF">CE139_21060</name>
</gene>
<protein>
    <submittedName>
        <fullName evidence="2">Cro/Cl family transcriptional regulator</fullName>
    </submittedName>
</protein>
<dbReference type="PROSITE" id="PS50943">
    <property type="entry name" value="HTH_CROC1"/>
    <property type="match status" value="1"/>
</dbReference>
<dbReference type="InterPro" id="IPR010982">
    <property type="entry name" value="Lambda_DNA-bd_dom_sf"/>
</dbReference>
<feature type="domain" description="HTH cro/C1-type" evidence="1">
    <location>
        <begin position="11"/>
        <end position="63"/>
    </location>
</feature>
<accession>A0A2Z5AE59</accession>
<dbReference type="EMBL" id="CP022198">
    <property type="protein sequence ID" value="AXA68182.1"/>
    <property type="molecule type" value="Genomic_DNA"/>
</dbReference>
<dbReference type="Proteomes" id="UP000250579">
    <property type="component" value="Chromosome"/>
</dbReference>
<dbReference type="Gene3D" id="1.10.260.40">
    <property type="entry name" value="lambda repressor-like DNA-binding domains"/>
    <property type="match status" value="1"/>
</dbReference>
<sequence>MSLKIEVAAALRGIRQQRKLSYENLAGGSLRTTIGALERAKAGVTLDKLHEIATVLDFDLVTLVALCVGLKDGKEPQAVLEAAKQELQAFVALGGAELVQEQLKDGKLFLRSVGKPKKVRNQDAVLALKAQGKTPAEVVEALGLSRTTVSRYWRSGD</sequence>
<dbReference type="GO" id="GO:0003677">
    <property type="term" value="F:DNA binding"/>
    <property type="evidence" value="ECO:0007669"/>
    <property type="project" value="InterPro"/>
</dbReference>
<name>A0A2Z5AE59_9PSED</name>
<evidence type="ECO:0000313" key="3">
    <source>
        <dbReference type="Proteomes" id="UP000250579"/>
    </source>
</evidence>
<evidence type="ECO:0000313" key="2">
    <source>
        <dbReference type="EMBL" id="AXA68182.1"/>
    </source>
</evidence>